<name>A0A5C6UUI4_9FLAO</name>
<proteinExistence type="predicted"/>
<organism evidence="1 2">
    <name type="scientific">Luteibaculum oceani</name>
    <dbReference type="NCBI Taxonomy" id="1294296"/>
    <lineage>
        <taxon>Bacteria</taxon>
        <taxon>Pseudomonadati</taxon>
        <taxon>Bacteroidota</taxon>
        <taxon>Flavobacteriia</taxon>
        <taxon>Flavobacteriales</taxon>
        <taxon>Luteibaculaceae</taxon>
        <taxon>Luteibaculum</taxon>
    </lineage>
</organism>
<gene>
    <name evidence="1" type="ORF">FRX97_09205</name>
</gene>
<dbReference type="RefSeq" id="WP_147014921.1">
    <property type="nucleotide sequence ID" value="NZ_VORB01000008.1"/>
</dbReference>
<comment type="caution">
    <text evidence="1">The sequence shown here is derived from an EMBL/GenBank/DDBJ whole genome shotgun (WGS) entry which is preliminary data.</text>
</comment>
<protein>
    <submittedName>
        <fullName evidence="1">Uncharacterized protein</fullName>
    </submittedName>
</protein>
<evidence type="ECO:0000313" key="2">
    <source>
        <dbReference type="Proteomes" id="UP000321168"/>
    </source>
</evidence>
<keyword evidence="2" id="KW-1185">Reference proteome</keyword>
<sequence>MKLKHKTRKPLTSGFILSIAVFCSCSILLTHKTLAQNPIKPAGMGIAEVEEVVYFSSLRNLIPGKTWKYIVQEHDIAPYSKLIFNYAEFPDFPIERVEVLRKAEQHVYTLVKVNGRFECEWLLEDAFRVFGDLKNPKQESKTLVEFEWNVDDHFADQTVTYKLMGKKQCEVKMMVNF</sequence>
<dbReference type="EMBL" id="VORB01000008">
    <property type="protein sequence ID" value="TXC77033.1"/>
    <property type="molecule type" value="Genomic_DNA"/>
</dbReference>
<accession>A0A5C6UUI4</accession>
<dbReference type="Proteomes" id="UP000321168">
    <property type="component" value="Unassembled WGS sequence"/>
</dbReference>
<dbReference type="AlphaFoldDB" id="A0A5C6UUI4"/>
<dbReference type="PROSITE" id="PS51257">
    <property type="entry name" value="PROKAR_LIPOPROTEIN"/>
    <property type="match status" value="1"/>
</dbReference>
<reference evidence="1 2" key="1">
    <citation type="submission" date="2019-08" db="EMBL/GenBank/DDBJ databases">
        <title>Genome of Luteibaculum oceani JCM 18817.</title>
        <authorList>
            <person name="Bowman J.P."/>
        </authorList>
    </citation>
    <scope>NUCLEOTIDE SEQUENCE [LARGE SCALE GENOMIC DNA]</scope>
    <source>
        <strain evidence="1 2">JCM 18817</strain>
    </source>
</reference>
<evidence type="ECO:0000313" key="1">
    <source>
        <dbReference type="EMBL" id="TXC77033.1"/>
    </source>
</evidence>